<gene>
    <name evidence="2" type="ORF">SAMN04488556_1738</name>
</gene>
<evidence type="ECO:0000313" key="2">
    <source>
        <dbReference type="EMBL" id="SFS63096.1"/>
    </source>
</evidence>
<protein>
    <submittedName>
        <fullName evidence="2">Uncharacterized protein</fullName>
    </submittedName>
</protein>
<sequence>MPIGTITRGPTAHVDAQLTNAQPDAAFGRDDTGRVAGRLTTYNPGER</sequence>
<dbReference type="AlphaFoldDB" id="A0A1I6REM5"/>
<dbReference type="OrthoDB" id="191084at2157"/>
<dbReference type="RefSeq" id="WP_175507135.1">
    <property type="nucleotide sequence ID" value="NZ_FOZS01000002.1"/>
</dbReference>
<dbReference type="EMBL" id="FOZS01000002">
    <property type="protein sequence ID" value="SFS63096.1"/>
    <property type="molecule type" value="Genomic_DNA"/>
</dbReference>
<keyword evidence="3" id="KW-1185">Reference proteome</keyword>
<evidence type="ECO:0000313" key="3">
    <source>
        <dbReference type="Proteomes" id="UP000199199"/>
    </source>
</evidence>
<organism evidence="2 3">
    <name type="scientific">Halostagnicola kamekurae</name>
    <dbReference type="NCBI Taxonomy" id="619731"/>
    <lineage>
        <taxon>Archaea</taxon>
        <taxon>Methanobacteriati</taxon>
        <taxon>Methanobacteriota</taxon>
        <taxon>Stenosarchaea group</taxon>
        <taxon>Halobacteria</taxon>
        <taxon>Halobacteriales</taxon>
        <taxon>Natrialbaceae</taxon>
        <taxon>Halostagnicola</taxon>
    </lineage>
</organism>
<accession>A0A1I6REM5</accession>
<evidence type="ECO:0000256" key="1">
    <source>
        <dbReference type="SAM" id="MobiDB-lite"/>
    </source>
</evidence>
<name>A0A1I6REM5_9EURY</name>
<dbReference type="Proteomes" id="UP000199199">
    <property type="component" value="Unassembled WGS sequence"/>
</dbReference>
<reference evidence="3" key="1">
    <citation type="submission" date="2016-10" db="EMBL/GenBank/DDBJ databases">
        <authorList>
            <person name="Varghese N."/>
            <person name="Submissions S."/>
        </authorList>
    </citation>
    <scope>NUCLEOTIDE SEQUENCE [LARGE SCALE GENOMIC DNA]</scope>
    <source>
        <strain evidence="3">DSM 22427</strain>
    </source>
</reference>
<proteinExistence type="predicted"/>
<feature type="region of interest" description="Disordered" evidence="1">
    <location>
        <begin position="1"/>
        <end position="47"/>
    </location>
</feature>